<dbReference type="InterPro" id="IPR038305">
    <property type="entry name" value="HeLo_sf"/>
</dbReference>
<gene>
    <name evidence="3" type="ORF">BGW36DRAFT_424723</name>
</gene>
<dbReference type="Gene3D" id="1.20.120.1020">
    <property type="entry name" value="Prion-inhibition and propagation, HeLo domain"/>
    <property type="match status" value="1"/>
</dbReference>
<evidence type="ECO:0000313" key="4">
    <source>
        <dbReference type="Proteomes" id="UP001201262"/>
    </source>
</evidence>
<evidence type="ECO:0000256" key="1">
    <source>
        <dbReference type="SAM" id="Phobius"/>
    </source>
</evidence>
<comment type="caution">
    <text evidence="3">The sequence shown here is derived from an EMBL/GenBank/DDBJ whole genome shotgun (WGS) entry which is preliminary data.</text>
</comment>
<feature type="transmembrane region" description="Helical" evidence="1">
    <location>
        <begin position="20"/>
        <end position="42"/>
    </location>
</feature>
<accession>A0AAD4KWE9</accession>
<sequence>MSLVSTPNRRSDIYSIGGDGGIGAAASIATLFQVLLSCYNFWEQYRGLGKEPDTILNTLKIQEAQFTLWGEKWNLEAEEQLKAIELLSNDRPHDEGRSELEELKKTVSKDFWETSLAMELIEDGLETLQDFEHGNPLERRQRTLMIRKWIWERQIYYGNEDDLPHKCETHRACISAVSSQLHHIHYTQYTRTFNMANQVLLG</sequence>
<keyword evidence="1" id="KW-0472">Membrane</keyword>
<reference evidence="3" key="1">
    <citation type="submission" date="2021-12" db="EMBL/GenBank/DDBJ databases">
        <title>Convergent genome expansion in fungi linked to evolution of root-endophyte symbiosis.</title>
        <authorList>
            <consortium name="DOE Joint Genome Institute"/>
            <person name="Ke Y.-H."/>
            <person name="Bonito G."/>
            <person name="Liao H.-L."/>
            <person name="Looney B."/>
            <person name="Rojas-Flechas A."/>
            <person name="Nash J."/>
            <person name="Hameed K."/>
            <person name="Schadt C."/>
            <person name="Martin F."/>
            <person name="Crous P.W."/>
            <person name="Miettinen O."/>
            <person name="Magnuson J.K."/>
            <person name="Labbe J."/>
            <person name="Jacobson D."/>
            <person name="Doktycz M.J."/>
            <person name="Veneault-Fourrey C."/>
            <person name="Kuo A."/>
            <person name="Mondo S."/>
            <person name="Calhoun S."/>
            <person name="Riley R."/>
            <person name="Ohm R."/>
            <person name="LaButti K."/>
            <person name="Andreopoulos B."/>
            <person name="Pangilinan J."/>
            <person name="Nolan M."/>
            <person name="Tritt A."/>
            <person name="Clum A."/>
            <person name="Lipzen A."/>
            <person name="Daum C."/>
            <person name="Barry K."/>
            <person name="Grigoriev I.V."/>
            <person name="Vilgalys R."/>
        </authorList>
    </citation>
    <scope>NUCLEOTIDE SEQUENCE</scope>
    <source>
        <strain evidence="3">PMI_201</strain>
    </source>
</reference>
<dbReference type="Pfam" id="PF14479">
    <property type="entry name" value="HeLo"/>
    <property type="match status" value="1"/>
</dbReference>
<dbReference type="RefSeq" id="XP_046075823.1">
    <property type="nucleotide sequence ID" value="XM_046220011.1"/>
</dbReference>
<feature type="domain" description="Prion-inhibition and propagation HeLo" evidence="2">
    <location>
        <begin position="22"/>
        <end position="103"/>
    </location>
</feature>
<proteinExistence type="predicted"/>
<dbReference type="AlphaFoldDB" id="A0AAD4KWE9"/>
<name>A0AAD4KWE9_9EURO</name>
<organism evidence="3 4">
    <name type="scientific">Talaromyces proteolyticus</name>
    <dbReference type="NCBI Taxonomy" id="1131652"/>
    <lineage>
        <taxon>Eukaryota</taxon>
        <taxon>Fungi</taxon>
        <taxon>Dikarya</taxon>
        <taxon>Ascomycota</taxon>
        <taxon>Pezizomycotina</taxon>
        <taxon>Eurotiomycetes</taxon>
        <taxon>Eurotiomycetidae</taxon>
        <taxon>Eurotiales</taxon>
        <taxon>Trichocomaceae</taxon>
        <taxon>Talaromyces</taxon>
        <taxon>Talaromyces sect. Bacilispori</taxon>
    </lineage>
</organism>
<protein>
    <recommendedName>
        <fullName evidence="2">Prion-inhibition and propagation HeLo domain-containing protein</fullName>
    </recommendedName>
</protein>
<dbReference type="InterPro" id="IPR029498">
    <property type="entry name" value="HeLo_dom"/>
</dbReference>
<dbReference type="EMBL" id="JAJTJA010000003">
    <property type="protein sequence ID" value="KAH8702447.1"/>
    <property type="molecule type" value="Genomic_DNA"/>
</dbReference>
<dbReference type="GeneID" id="70250298"/>
<dbReference type="Proteomes" id="UP001201262">
    <property type="component" value="Unassembled WGS sequence"/>
</dbReference>
<keyword evidence="1" id="KW-1133">Transmembrane helix</keyword>
<keyword evidence="1" id="KW-0812">Transmembrane</keyword>
<evidence type="ECO:0000313" key="3">
    <source>
        <dbReference type="EMBL" id="KAH8702447.1"/>
    </source>
</evidence>
<keyword evidence="4" id="KW-1185">Reference proteome</keyword>
<evidence type="ECO:0000259" key="2">
    <source>
        <dbReference type="Pfam" id="PF14479"/>
    </source>
</evidence>